<name>A0A815CH04_9BILA</name>
<dbReference type="OrthoDB" id="2414723at2759"/>
<dbReference type="EMBL" id="CAJNOQ010011716">
    <property type="protein sequence ID" value="CAF1283524.1"/>
    <property type="molecule type" value="Genomic_DNA"/>
</dbReference>
<keyword evidence="7" id="KW-1185">Reference proteome</keyword>
<evidence type="ECO:0000256" key="1">
    <source>
        <dbReference type="SAM" id="Coils"/>
    </source>
</evidence>
<evidence type="ECO:0000313" key="6">
    <source>
        <dbReference type="EMBL" id="CAF4080993.1"/>
    </source>
</evidence>
<evidence type="ECO:0000313" key="5">
    <source>
        <dbReference type="EMBL" id="CAF3840691.1"/>
    </source>
</evidence>
<dbReference type="SUPFAM" id="SSF54695">
    <property type="entry name" value="POZ domain"/>
    <property type="match status" value="2"/>
</dbReference>
<dbReference type="PANTHER" id="PTHR14499">
    <property type="entry name" value="POTASSIUM CHANNEL TETRAMERIZATION DOMAIN-CONTAINING"/>
    <property type="match status" value="1"/>
</dbReference>
<dbReference type="Proteomes" id="UP000682733">
    <property type="component" value="Unassembled WGS sequence"/>
</dbReference>
<dbReference type="Proteomes" id="UP000677228">
    <property type="component" value="Unassembled WGS sequence"/>
</dbReference>
<comment type="caution">
    <text evidence="4">The sequence shown here is derived from an EMBL/GenBank/DDBJ whole genome shotgun (WGS) entry which is preliminary data.</text>
</comment>
<dbReference type="InterPro" id="IPR003131">
    <property type="entry name" value="T1-type_BTB"/>
</dbReference>
<dbReference type="EMBL" id="CAJOBC010028997">
    <property type="protein sequence ID" value="CAF4080993.1"/>
    <property type="molecule type" value="Genomic_DNA"/>
</dbReference>
<organism evidence="4 7">
    <name type="scientific">Didymodactylos carnosus</name>
    <dbReference type="NCBI Taxonomy" id="1234261"/>
    <lineage>
        <taxon>Eukaryota</taxon>
        <taxon>Metazoa</taxon>
        <taxon>Spiralia</taxon>
        <taxon>Gnathifera</taxon>
        <taxon>Rotifera</taxon>
        <taxon>Eurotatoria</taxon>
        <taxon>Bdelloidea</taxon>
        <taxon>Philodinida</taxon>
        <taxon>Philodinidae</taxon>
        <taxon>Didymodactylos</taxon>
    </lineage>
</organism>
<dbReference type="EMBL" id="CAJNOK010008953">
    <property type="protein sequence ID" value="CAF1077112.1"/>
    <property type="molecule type" value="Genomic_DNA"/>
</dbReference>
<dbReference type="Proteomes" id="UP000663829">
    <property type="component" value="Unassembled WGS sequence"/>
</dbReference>
<proteinExistence type="predicted"/>
<protein>
    <recommendedName>
        <fullName evidence="2">Potassium channel tetramerisation-type BTB domain-containing protein</fullName>
    </recommendedName>
</protein>
<evidence type="ECO:0000313" key="4">
    <source>
        <dbReference type="EMBL" id="CAF1283524.1"/>
    </source>
</evidence>
<dbReference type="Proteomes" id="UP000681722">
    <property type="component" value="Unassembled WGS sequence"/>
</dbReference>
<dbReference type="GO" id="GO:0051260">
    <property type="term" value="P:protein homooligomerization"/>
    <property type="evidence" value="ECO:0007669"/>
    <property type="project" value="InterPro"/>
</dbReference>
<sequence>MILYIIILILPISSLPIAKQLNLTDRLQNIMSEIEQEQINLNNQRDKFLSDKARFTLELLEMSGNTTEDDLIYLNVGGELMTTTRSTLTLIPDSKLYKLFNGRWNDKLVYDKNNFVFLDYDPILFKHLLNQLRLNRTSTFTPPPLRQQKEWKEFLGLLDISHPSDFVIKLNVRDEYVTTLHSTLTVISDSKLAQMFNDEDGELFYDQDGNVFLDVNPKWFKHLHAQLKKWHDTENNAIHPPPYPNANDKEFIDIMQQFGLTNYAPTTANPHQWQRG</sequence>
<dbReference type="EMBL" id="CAJOBA010008969">
    <property type="protein sequence ID" value="CAF3840691.1"/>
    <property type="molecule type" value="Genomic_DNA"/>
</dbReference>
<dbReference type="Pfam" id="PF02214">
    <property type="entry name" value="BTB_2"/>
    <property type="match status" value="1"/>
</dbReference>
<accession>A0A815CH04</accession>
<feature type="coiled-coil region" evidence="1">
    <location>
        <begin position="17"/>
        <end position="47"/>
    </location>
</feature>
<keyword evidence="1" id="KW-0175">Coiled coil</keyword>
<dbReference type="InterPro" id="IPR011333">
    <property type="entry name" value="SKP1/BTB/POZ_sf"/>
</dbReference>
<gene>
    <name evidence="4" type="ORF">GPM918_LOCUS27674</name>
    <name evidence="3" type="ORF">OVA965_LOCUS18182</name>
    <name evidence="6" type="ORF">SRO942_LOCUS28034</name>
    <name evidence="5" type="ORF">TMI583_LOCUS18194</name>
</gene>
<dbReference type="PANTHER" id="PTHR14499:SF136">
    <property type="entry name" value="GH08630P"/>
    <property type="match status" value="1"/>
</dbReference>
<dbReference type="CDD" id="cd18316">
    <property type="entry name" value="BTB_POZ_KCTD-like"/>
    <property type="match status" value="1"/>
</dbReference>
<dbReference type="Gene3D" id="3.30.710.10">
    <property type="entry name" value="Potassium Channel Kv1.1, Chain A"/>
    <property type="match status" value="2"/>
</dbReference>
<reference evidence="4" key="1">
    <citation type="submission" date="2021-02" db="EMBL/GenBank/DDBJ databases">
        <authorList>
            <person name="Nowell W R."/>
        </authorList>
    </citation>
    <scope>NUCLEOTIDE SEQUENCE</scope>
</reference>
<feature type="domain" description="Potassium channel tetramerisation-type BTB" evidence="2">
    <location>
        <begin position="72"/>
        <end position="134"/>
    </location>
</feature>
<dbReference type="AlphaFoldDB" id="A0A815CH04"/>
<evidence type="ECO:0000313" key="3">
    <source>
        <dbReference type="EMBL" id="CAF1077112.1"/>
    </source>
</evidence>
<evidence type="ECO:0000313" key="7">
    <source>
        <dbReference type="Proteomes" id="UP000663829"/>
    </source>
</evidence>
<evidence type="ECO:0000259" key="2">
    <source>
        <dbReference type="Pfam" id="PF02214"/>
    </source>
</evidence>